<feature type="domain" description="Poly(A) RNA polymerase mitochondrial-like central palm" evidence="10">
    <location>
        <begin position="222"/>
        <end position="354"/>
    </location>
</feature>
<evidence type="ECO:0000256" key="1">
    <source>
        <dbReference type="ARBA" id="ARBA00001936"/>
    </source>
</evidence>
<feature type="compositionally biased region" description="Low complexity" evidence="8">
    <location>
        <begin position="1097"/>
        <end position="1107"/>
    </location>
</feature>
<keyword evidence="6" id="KW-0479">Metal-binding</keyword>
<dbReference type="GO" id="GO:0046872">
    <property type="term" value="F:metal ion binding"/>
    <property type="evidence" value="ECO:0007669"/>
    <property type="project" value="UniProtKB-KW"/>
</dbReference>
<dbReference type="Gene3D" id="1.10.1410.10">
    <property type="match status" value="1"/>
</dbReference>
<evidence type="ECO:0000256" key="3">
    <source>
        <dbReference type="ARBA" id="ARBA00008593"/>
    </source>
</evidence>
<evidence type="ECO:0000256" key="5">
    <source>
        <dbReference type="ARBA" id="ARBA00022679"/>
    </source>
</evidence>
<dbReference type="Pfam" id="PF22600">
    <property type="entry name" value="MTPAP-like_central"/>
    <property type="match status" value="1"/>
</dbReference>
<evidence type="ECO:0000256" key="2">
    <source>
        <dbReference type="ARBA" id="ARBA00001946"/>
    </source>
</evidence>
<sequence>MPDLEKSNSATIASTLIQKEASAIAVDGVAVADSAASTKYRGHPSSNKSINYGQQHHLQQPMSQRRHTFSHGCMSRSAPSTPILGTYGQQGHGGGYFKGFTMTPAASSCTFASHFIPSSASSRAIPSRRAESSSPTSVIQSSSCGLSRSPSPTNYISMNESTHITPPKSYGSNGFTFSSCQYETALINARRRIPYSLGTSPLPPMPASMIKETLSVEGEAMLTTDTEKLFSELLPSDESACRRRKFIAKLERLLNEEWPGHDIRVHPFGSTENLLCSDDSDVDVCISTSWRRLENTCMLAKFWANHKMERVICVPGAKVPIVKIWDPEYDVACDMNVNNTLALENTKMIKTYVQIDYRVRPLAMIVKHWTKQRELNDAAGGGTLSSYSWICLIINFLQLRTPPILPVLHQIGSGSRPEKVVNGVDISFCDDLERFAGYGEVNTESIGQLLFGFFKWYAYDFDYDSHVVSVRHGRLLSKSEKGWDTLQNNRFCIEEPLVTSRNLGNTVDDISAKGILQEFRRAYGILSSQANLGKCVKRFEFPQDDNPHAIGENGLGLITGNGTGRRITRSVSSSGSSTRSIGGRPFSGGGFYRSQSHRKGSNGTYQGKIMAPGGIYPPPMFKLPAEYGMMPIYSVSPEGYPILTLPPIAKPGNTPSADASCSNEGTRPSNTAASAQFGYIVPAYFPSPRFPLYYQPAYEDAQATESSNQSGSEASETRSGRARSLSPSRQSTRQRNHHNSQTATEDQYHMQQNHDTSHPQSQQRETKRSKRYTYQRSEYLPQSSESGSDLSDISPDVPPHAYPPITPPDCRLDDLVNDAEDDCDLQLSSLHIGHSDEVEVMVVDDEDGGMTTDSEGTTFVAQKELVDRMQGMGRPGYISPPASRMSSTPLPKPLSVSTKSKSSRSYSTESEEEANSRREPNGPVIVNGDLSSRVPRSIGLMEDSHSQELDSSRAGSKSYADVLMDQRISPSKNVARSASEESSSYVIGIIRYSNGMSEPLDSSLAEFGKNQLNRTSGMRSQNHAPRNLQHEEDEFWAVSGGTLAANHNGYLATHMPLPSATVPVPVKQGGMSYSAAAAASNVPAGSSKPRHSSIANGSVGSSSSSSVTVKQNQWTTSTSKRSRKKKNVKKEDSVGSILISAELIKGG</sequence>
<protein>
    <recommendedName>
        <fullName evidence="4">polynucleotide adenylyltransferase</fullName>
        <ecNumber evidence="4">2.7.7.19</ecNumber>
    </recommendedName>
</protein>
<feature type="compositionally biased region" description="Low complexity" evidence="8">
    <location>
        <begin position="783"/>
        <end position="794"/>
    </location>
</feature>
<feature type="domain" description="PAP-associated" evidence="9">
    <location>
        <begin position="445"/>
        <end position="499"/>
    </location>
</feature>
<dbReference type="InterPro" id="IPR054708">
    <property type="entry name" value="MTPAP-like_central"/>
</dbReference>
<feature type="compositionally biased region" description="Low complexity" evidence="8">
    <location>
        <begin position="895"/>
        <end position="908"/>
    </location>
</feature>
<dbReference type="InterPro" id="IPR043519">
    <property type="entry name" value="NT_sf"/>
</dbReference>
<feature type="region of interest" description="Disordered" evidence="8">
    <location>
        <begin position="701"/>
        <end position="809"/>
    </location>
</feature>
<evidence type="ECO:0000256" key="7">
    <source>
        <dbReference type="ARBA" id="ARBA00022842"/>
    </source>
</evidence>
<feature type="compositionally biased region" description="Polar residues" evidence="8">
    <location>
        <begin position="739"/>
        <end position="763"/>
    </location>
</feature>
<comment type="similarity">
    <text evidence="3">Belongs to the DNA polymerase type-B-like family.</text>
</comment>
<dbReference type="GO" id="GO:0031123">
    <property type="term" value="P:RNA 3'-end processing"/>
    <property type="evidence" value="ECO:0007669"/>
    <property type="project" value="TreeGrafter"/>
</dbReference>
<name>A0A1E3PW89_LIPST</name>
<dbReference type="GO" id="GO:0010605">
    <property type="term" value="P:negative regulation of macromolecule metabolic process"/>
    <property type="evidence" value="ECO:0007669"/>
    <property type="project" value="UniProtKB-ARBA"/>
</dbReference>
<evidence type="ECO:0000313" key="12">
    <source>
        <dbReference type="Proteomes" id="UP000094385"/>
    </source>
</evidence>
<feature type="region of interest" description="Disordered" evidence="8">
    <location>
        <begin position="122"/>
        <end position="150"/>
    </location>
</feature>
<dbReference type="SUPFAM" id="SSF81631">
    <property type="entry name" value="PAP/OAS1 substrate-binding domain"/>
    <property type="match status" value="1"/>
</dbReference>
<feature type="region of interest" description="Disordered" evidence="8">
    <location>
        <begin position="561"/>
        <end position="604"/>
    </location>
</feature>
<dbReference type="STRING" id="675824.A0A1E3PW89"/>
<dbReference type="PANTHER" id="PTHR12271:SF113">
    <property type="entry name" value="POLY(A) RNA POLYMERASE CID11"/>
    <property type="match status" value="1"/>
</dbReference>
<feature type="compositionally biased region" description="Polar residues" evidence="8">
    <location>
        <begin position="653"/>
        <end position="670"/>
    </location>
</feature>
<comment type="cofactor">
    <cofactor evidence="2">
        <name>Mg(2+)</name>
        <dbReference type="ChEBI" id="CHEBI:18420"/>
    </cofactor>
</comment>
<reference evidence="11 12" key="1">
    <citation type="journal article" date="2016" name="Proc. Natl. Acad. Sci. U.S.A.">
        <title>Comparative genomics of biotechnologically important yeasts.</title>
        <authorList>
            <person name="Riley R."/>
            <person name="Haridas S."/>
            <person name="Wolfe K.H."/>
            <person name="Lopes M.R."/>
            <person name="Hittinger C.T."/>
            <person name="Goeker M."/>
            <person name="Salamov A.A."/>
            <person name="Wisecaver J.H."/>
            <person name="Long T.M."/>
            <person name="Calvey C.H."/>
            <person name="Aerts A.L."/>
            <person name="Barry K.W."/>
            <person name="Choi C."/>
            <person name="Clum A."/>
            <person name="Coughlan A.Y."/>
            <person name="Deshpande S."/>
            <person name="Douglass A.P."/>
            <person name="Hanson S.J."/>
            <person name="Klenk H.-P."/>
            <person name="LaButti K.M."/>
            <person name="Lapidus A."/>
            <person name="Lindquist E.A."/>
            <person name="Lipzen A.M."/>
            <person name="Meier-Kolthoff J.P."/>
            <person name="Ohm R.A."/>
            <person name="Otillar R.P."/>
            <person name="Pangilinan J.L."/>
            <person name="Peng Y."/>
            <person name="Rokas A."/>
            <person name="Rosa C.A."/>
            <person name="Scheuner C."/>
            <person name="Sibirny A.A."/>
            <person name="Slot J.C."/>
            <person name="Stielow J.B."/>
            <person name="Sun H."/>
            <person name="Kurtzman C.P."/>
            <person name="Blackwell M."/>
            <person name="Grigoriev I.V."/>
            <person name="Jeffries T.W."/>
        </authorList>
    </citation>
    <scope>NUCLEOTIDE SEQUENCE [LARGE SCALE GENOMIC DNA]</scope>
    <source>
        <strain evidence="11 12">NRRL Y-11557</strain>
    </source>
</reference>
<dbReference type="Gene3D" id="3.30.460.10">
    <property type="entry name" value="Beta Polymerase, domain 2"/>
    <property type="match status" value="1"/>
</dbReference>
<comment type="cofactor">
    <cofactor evidence="1">
        <name>Mn(2+)</name>
        <dbReference type="ChEBI" id="CHEBI:29035"/>
    </cofactor>
</comment>
<dbReference type="PANTHER" id="PTHR12271">
    <property type="entry name" value="POLY A POLYMERASE CID PAP -RELATED"/>
    <property type="match status" value="1"/>
</dbReference>
<evidence type="ECO:0000256" key="8">
    <source>
        <dbReference type="SAM" id="MobiDB-lite"/>
    </source>
</evidence>
<feature type="compositionally biased region" description="Low complexity" evidence="8">
    <location>
        <begin position="569"/>
        <end position="584"/>
    </location>
</feature>
<dbReference type="EC" id="2.7.7.19" evidence="4"/>
<proteinExistence type="inferred from homology"/>
<dbReference type="SUPFAM" id="SSF81301">
    <property type="entry name" value="Nucleotidyltransferase"/>
    <property type="match status" value="1"/>
</dbReference>
<feature type="compositionally biased region" description="Pro residues" evidence="8">
    <location>
        <begin position="796"/>
        <end position="807"/>
    </location>
</feature>
<feature type="compositionally biased region" description="Polar residues" evidence="8">
    <location>
        <begin position="703"/>
        <end position="714"/>
    </location>
</feature>
<dbReference type="AlphaFoldDB" id="A0A1E3PW89"/>
<keyword evidence="12" id="KW-1185">Reference proteome</keyword>
<feature type="region of interest" description="Disordered" evidence="8">
    <location>
        <begin position="871"/>
        <end position="930"/>
    </location>
</feature>
<dbReference type="Pfam" id="PF03828">
    <property type="entry name" value="PAP_assoc"/>
    <property type="match status" value="1"/>
</dbReference>
<dbReference type="OrthoDB" id="2274644at2759"/>
<keyword evidence="7" id="KW-0460">Magnesium</keyword>
<feature type="region of interest" description="Disordered" evidence="8">
    <location>
        <begin position="646"/>
        <end position="670"/>
    </location>
</feature>
<dbReference type="CDD" id="cd05402">
    <property type="entry name" value="NT_PAP_TUTase"/>
    <property type="match status" value="1"/>
</dbReference>
<organism evidence="11 12">
    <name type="scientific">Lipomyces starkeyi NRRL Y-11557</name>
    <dbReference type="NCBI Taxonomy" id="675824"/>
    <lineage>
        <taxon>Eukaryota</taxon>
        <taxon>Fungi</taxon>
        <taxon>Dikarya</taxon>
        <taxon>Ascomycota</taxon>
        <taxon>Saccharomycotina</taxon>
        <taxon>Lipomycetes</taxon>
        <taxon>Lipomycetales</taxon>
        <taxon>Lipomycetaceae</taxon>
        <taxon>Lipomyces</taxon>
    </lineage>
</organism>
<dbReference type="Proteomes" id="UP000094385">
    <property type="component" value="Unassembled WGS sequence"/>
</dbReference>
<evidence type="ECO:0000259" key="9">
    <source>
        <dbReference type="Pfam" id="PF03828"/>
    </source>
</evidence>
<dbReference type="EMBL" id="KV454302">
    <property type="protein sequence ID" value="ODQ69685.1"/>
    <property type="molecule type" value="Genomic_DNA"/>
</dbReference>
<gene>
    <name evidence="11" type="ORF">LIPSTDRAFT_6359</name>
</gene>
<feature type="region of interest" description="Disordered" evidence="8">
    <location>
        <begin position="1081"/>
        <end position="1132"/>
    </location>
</feature>
<keyword evidence="5" id="KW-0808">Transferase</keyword>
<evidence type="ECO:0000259" key="10">
    <source>
        <dbReference type="Pfam" id="PF22600"/>
    </source>
</evidence>
<evidence type="ECO:0000256" key="6">
    <source>
        <dbReference type="ARBA" id="ARBA00022723"/>
    </source>
</evidence>
<evidence type="ECO:0000256" key="4">
    <source>
        <dbReference type="ARBA" id="ARBA00012388"/>
    </source>
</evidence>
<evidence type="ECO:0000313" key="11">
    <source>
        <dbReference type="EMBL" id="ODQ69685.1"/>
    </source>
</evidence>
<accession>A0A1E3PW89</accession>
<dbReference type="InterPro" id="IPR002058">
    <property type="entry name" value="PAP_assoc"/>
</dbReference>
<dbReference type="GO" id="GO:1990817">
    <property type="term" value="F:poly(A) RNA polymerase activity"/>
    <property type="evidence" value="ECO:0007669"/>
    <property type="project" value="UniProtKB-EC"/>
</dbReference>